<feature type="region of interest" description="Disordered" evidence="1">
    <location>
        <begin position="80"/>
        <end position="129"/>
    </location>
</feature>
<accession>A0A3L6FFQ8</accession>
<dbReference type="EMBL" id="NCVQ01000004">
    <property type="protein sequence ID" value="PWZ32032.1"/>
    <property type="molecule type" value="Genomic_DNA"/>
</dbReference>
<proteinExistence type="predicted"/>
<name>A0A3L6FFQ8_MAIZE</name>
<gene>
    <name evidence="2" type="ORF">Zm00014a_026894</name>
</gene>
<protein>
    <submittedName>
        <fullName evidence="2">Uncharacterized protein</fullName>
    </submittedName>
</protein>
<feature type="compositionally biased region" description="Basic and acidic residues" evidence="1">
    <location>
        <begin position="80"/>
        <end position="89"/>
    </location>
</feature>
<feature type="compositionally biased region" description="Acidic residues" evidence="1">
    <location>
        <begin position="104"/>
        <end position="129"/>
    </location>
</feature>
<dbReference type="Proteomes" id="UP000251960">
    <property type="component" value="Chromosome 3"/>
</dbReference>
<feature type="region of interest" description="Disordered" evidence="1">
    <location>
        <begin position="20"/>
        <end position="62"/>
    </location>
</feature>
<dbReference type="AlphaFoldDB" id="A0A3L6FFQ8"/>
<organism evidence="2">
    <name type="scientific">Zea mays</name>
    <name type="common">Maize</name>
    <dbReference type="NCBI Taxonomy" id="4577"/>
    <lineage>
        <taxon>Eukaryota</taxon>
        <taxon>Viridiplantae</taxon>
        <taxon>Streptophyta</taxon>
        <taxon>Embryophyta</taxon>
        <taxon>Tracheophyta</taxon>
        <taxon>Spermatophyta</taxon>
        <taxon>Magnoliopsida</taxon>
        <taxon>Liliopsida</taxon>
        <taxon>Poales</taxon>
        <taxon>Poaceae</taxon>
        <taxon>PACMAD clade</taxon>
        <taxon>Panicoideae</taxon>
        <taxon>Andropogonodae</taxon>
        <taxon>Andropogoneae</taxon>
        <taxon>Tripsacinae</taxon>
        <taxon>Zea</taxon>
    </lineage>
</organism>
<evidence type="ECO:0000256" key="1">
    <source>
        <dbReference type="SAM" id="MobiDB-lite"/>
    </source>
</evidence>
<comment type="caution">
    <text evidence="2">The sequence shown here is derived from an EMBL/GenBank/DDBJ whole genome shotgun (WGS) entry which is preliminary data.</text>
</comment>
<evidence type="ECO:0000313" key="2">
    <source>
        <dbReference type="EMBL" id="PWZ32032.1"/>
    </source>
</evidence>
<sequence length="129" mass="14515">MCSSAFGCSGDPHRRAWAVLPPAKSRSKLGRRGGPGFGTTMGRKARSRDHIPPWTGFPATPSIVKDKLLKQWNILKGRSTRDMDPAERRTHGRAVKMVEKELGLLDDEEEEPEADREEEEDEDEIEESD</sequence>
<reference evidence="2" key="1">
    <citation type="journal article" date="2018" name="Nat. Genet.">
        <title>Extensive intraspecific gene order and gene structural variations between Mo17 and other maize genomes.</title>
        <authorList>
            <person name="Sun S."/>
            <person name="Zhou Y."/>
            <person name="Chen J."/>
            <person name="Shi J."/>
            <person name="Zhao H."/>
            <person name="Zhao H."/>
            <person name="Song W."/>
            <person name="Zhang M."/>
            <person name="Cui Y."/>
            <person name="Dong X."/>
            <person name="Liu H."/>
            <person name="Ma X."/>
            <person name="Jiao Y."/>
            <person name="Wang B."/>
            <person name="Wei X."/>
            <person name="Stein J.C."/>
            <person name="Glaubitz J.C."/>
            <person name="Lu F."/>
            <person name="Yu G."/>
            <person name="Liang C."/>
            <person name="Fengler K."/>
            <person name="Li B."/>
            <person name="Rafalski A."/>
            <person name="Schnable P.S."/>
            <person name="Ware D.H."/>
            <person name="Buckler E.S."/>
            <person name="Lai J."/>
        </authorList>
    </citation>
    <scope>NUCLEOTIDE SEQUENCE [LARGE SCALE GENOMIC DNA]</scope>
    <source>
        <tissue evidence="2">Seedling</tissue>
    </source>
</reference>